<reference evidence="2" key="1">
    <citation type="journal article" date="2022" name="Mol. Ecol. Resour.">
        <title>The complete and closed genome of the facultative generalist Candidatus Endoriftia persephone from deep-sea hydrothermal vents.</title>
        <authorList>
            <person name="de Oliveira A.L."/>
            <person name="Srivastava A."/>
            <person name="Espada-Hinojosa S."/>
            <person name="Bright M."/>
        </authorList>
    </citation>
    <scope>NUCLEOTIDE SEQUENCE</scope>
    <source>
        <strain evidence="2">Tica-EPR-9o50.N</strain>
    </source>
</reference>
<dbReference type="KEGG" id="eps:L0Y14_09500"/>
<evidence type="ECO:0000256" key="1">
    <source>
        <dbReference type="SAM" id="Phobius"/>
    </source>
</evidence>
<keyword evidence="1" id="KW-1133">Transmembrane helix</keyword>
<dbReference type="Proteomes" id="UP001056649">
    <property type="component" value="Chromosome"/>
</dbReference>
<evidence type="ECO:0000313" key="2">
    <source>
        <dbReference type="EMBL" id="USF86380.1"/>
    </source>
</evidence>
<sequence length="227" mass="25902">MKIYIALATLAICSFFVAYTLPTDEMLKGIYASPGLLALFGVLYQVLRDQSAHERNLEIQKRQQVFNIGATSHMANVAFDKHVEFCEKYMQEVHETVSTLFREGPTDKALSHAGNFHTLRQEYAAWLTDDINENLFPFEQALRSLGAGEHFIRQTTGAPQYQEQRSKHIDKVYKDFSKILTIEEGAEPDPVVATEVVKKKVRDILDIEQLVQLRKRLIEEANNAINT</sequence>
<evidence type="ECO:0000313" key="3">
    <source>
        <dbReference type="Proteomes" id="UP001056649"/>
    </source>
</evidence>
<dbReference type="RefSeq" id="WP_040820392.1">
    <property type="nucleotide sequence ID" value="NZ_CP090569.1"/>
</dbReference>
<gene>
    <name evidence="2" type="ORF">L0Y14_09500</name>
</gene>
<organism evidence="2 3">
    <name type="scientific">Candidatus Endoriftia persephonae</name>
    <dbReference type="NCBI Taxonomy" id="393765"/>
    <lineage>
        <taxon>Bacteria</taxon>
        <taxon>Pseudomonadati</taxon>
        <taxon>Pseudomonadota</taxon>
        <taxon>Gammaproteobacteria</taxon>
        <taxon>Chromatiales</taxon>
        <taxon>Sedimenticolaceae</taxon>
        <taxon>Candidatus Endoriftia</taxon>
    </lineage>
</organism>
<proteinExistence type="predicted"/>
<name>A0A9J6ZUB6_9GAMM</name>
<feature type="transmembrane region" description="Helical" evidence="1">
    <location>
        <begin position="30"/>
        <end position="47"/>
    </location>
</feature>
<keyword evidence="1" id="KW-0472">Membrane</keyword>
<protein>
    <submittedName>
        <fullName evidence="2">Uncharacterized protein</fullName>
    </submittedName>
</protein>
<keyword evidence="1" id="KW-0812">Transmembrane</keyword>
<keyword evidence="3" id="KW-1185">Reference proteome</keyword>
<dbReference type="AlphaFoldDB" id="A0A9J6ZUB6"/>
<accession>A0A9J6ZUB6</accession>
<dbReference type="EMBL" id="CP090569">
    <property type="protein sequence ID" value="USF86380.1"/>
    <property type="molecule type" value="Genomic_DNA"/>
</dbReference>